<gene>
    <name evidence="1" type="ORF">SCHPADRAFT_897015</name>
</gene>
<sequence length="248" mass="28666">MTIHYKVVLSRAIPREGELRRDGAAVEDVDNAGICELERLGQESRNLLGNGRYVGEVTRLAAEKNVSMGRYVVVDIAIALRLESARKSRRRSATYLRRSIDRIRERMHRISRKKAFEGGVTAYALERFMLEKNTYRFAAKATLKVVKKKTYKRRLVNPNVDPVSNERKKNVPNVRDQYQNRERQILCQPNVGASANEHVRNRERVVVSADKVILTVTERRPCGRVIKKKLRIDRPSDSLAIIEEFMRH</sequence>
<organism evidence="1 2">
    <name type="scientific">Schizopora paradoxa</name>
    <dbReference type="NCBI Taxonomy" id="27342"/>
    <lineage>
        <taxon>Eukaryota</taxon>
        <taxon>Fungi</taxon>
        <taxon>Dikarya</taxon>
        <taxon>Basidiomycota</taxon>
        <taxon>Agaricomycotina</taxon>
        <taxon>Agaricomycetes</taxon>
        <taxon>Hymenochaetales</taxon>
        <taxon>Schizoporaceae</taxon>
        <taxon>Schizopora</taxon>
    </lineage>
</organism>
<proteinExistence type="predicted"/>
<accession>A0A0H2QY32</accession>
<reference evidence="1 2" key="1">
    <citation type="submission" date="2015-04" db="EMBL/GenBank/DDBJ databases">
        <title>Complete genome sequence of Schizopora paradoxa KUC8140, a cosmopolitan wood degrader in East Asia.</title>
        <authorList>
            <consortium name="DOE Joint Genome Institute"/>
            <person name="Min B."/>
            <person name="Park H."/>
            <person name="Jang Y."/>
            <person name="Kim J.-J."/>
            <person name="Kim K.H."/>
            <person name="Pangilinan J."/>
            <person name="Lipzen A."/>
            <person name="Riley R."/>
            <person name="Grigoriev I.V."/>
            <person name="Spatafora J.W."/>
            <person name="Choi I.-G."/>
        </authorList>
    </citation>
    <scope>NUCLEOTIDE SEQUENCE [LARGE SCALE GENOMIC DNA]</scope>
    <source>
        <strain evidence="1 2">KUC8140</strain>
    </source>
</reference>
<keyword evidence="2" id="KW-1185">Reference proteome</keyword>
<dbReference type="AlphaFoldDB" id="A0A0H2QY32"/>
<dbReference type="EMBL" id="KQ086534">
    <property type="protein sequence ID" value="KLO04460.1"/>
    <property type="molecule type" value="Genomic_DNA"/>
</dbReference>
<protein>
    <submittedName>
        <fullName evidence="1">Uncharacterized protein</fullName>
    </submittedName>
</protein>
<name>A0A0H2QY32_9AGAM</name>
<evidence type="ECO:0000313" key="1">
    <source>
        <dbReference type="EMBL" id="KLO04460.1"/>
    </source>
</evidence>
<dbReference type="Proteomes" id="UP000053477">
    <property type="component" value="Unassembled WGS sequence"/>
</dbReference>
<evidence type="ECO:0000313" key="2">
    <source>
        <dbReference type="Proteomes" id="UP000053477"/>
    </source>
</evidence>
<dbReference type="InParanoid" id="A0A0H2QY32"/>